<feature type="transmembrane region" description="Helical" evidence="1">
    <location>
        <begin position="184"/>
        <end position="203"/>
    </location>
</feature>
<dbReference type="GO" id="GO:0004175">
    <property type="term" value="F:endopeptidase activity"/>
    <property type="evidence" value="ECO:0007669"/>
    <property type="project" value="UniProtKB-ARBA"/>
</dbReference>
<sequence length="276" mass="30491">MLVFYTEATAPVKIIAFFLAWLGCWLPIAIPIAYALKWYPPKPLGAAQKIPLLASLYLIAPLLLWGIARVEGVSFLDYGISGKLTFLISLGFGLAIGVIGIIVVFAIESTFGWINWHWQPDLKLWQTLLTTLVLGLWVSGTEELIFRGFLLNELQESYTLWLGAVVSSLIFALLHLVWEIEETLPQLPGLFLMGLVLVLARWVDNGNLSLAIGLHAGWIWALTTIDSAQLITYTGKGSAWFTGKNGKPLAGAAGIFCLLITGTVLFYFGREFLPFF</sequence>
<keyword evidence="1" id="KW-0472">Membrane</keyword>
<feature type="transmembrane region" description="Helical" evidence="1">
    <location>
        <begin position="249"/>
        <end position="268"/>
    </location>
</feature>
<dbReference type="OrthoDB" id="3034706at2"/>
<proteinExistence type="predicted"/>
<evidence type="ECO:0000313" key="4">
    <source>
        <dbReference type="Proteomes" id="UP000185860"/>
    </source>
</evidence>
<feature type="transmembrane region" description="Helical" evidence="1">
    <location>
        <begin position="12"/>
        <end position="34"/>
    </location>
</feature>
<reference evidence="3 4" key="1">
    <citation type="submission" date="2016-11" db="EMBL/GenBank/DDBJ databases">
        <title>Draft Genome Sequences of Nine Cyanobacterial Strains from Diverse Habitats.</title>
        <authorList>
            <person name="Zhu T."/>
            <person name="Hou S."/>
            <person name="Lu X."/>
            <person name="Hess W.R."/>
        </authorList>
    </citation>
    <scope>NUCLEOTIDE SEQUENCE [LARGE SCALE GENOMIC DNA]</scope>
    <source>
        <strain evidence="3 4">IAM M-71</strain>
    </source>
</reference>
<dbReference type="PANTHER" id="PTHR39430:SF1">
    <property type="entry name" value="PROTEASE"/>
    <property type="match status" value="1"/>
</dbReference>
<dbReference type="GO" id="GO:0080120">
    <property type="term" value="P:CAAX-box protein maturation"/>
    <property type="evidence" value="ECO:0007669"/>
    <property type="project" value="UniProtKB-ARBA"/>
</dbReference>
<feature type="transmembrane region" description="Helical" evidence="1">
    <location>
        <begin position="84"/>
        <end position="107"/>
    </location>
</feature>
<dbReference type="AlphaFoldDB" id="A0A1U7I653"/>
<feature type="transmembrane region" description="Helical" evidence="1">
    <location>
        <begin position="158"/>
        <end position="178"/>
    </location>
</feature>
<protein>
    <submittedName>
        <fullName evidence="3">Abortive phage infection protein</fullName>
    </submittedName>
</protein>
<dbReference type="EMBL" id="MRCE01000047">
    <property type="protein sequence ID" value="OKH31719.1"/>
    <property type="molecule type" value="Genomic_DNA"/>
</dbReference>
<keyword evidence="1" id="KW-0812">Transmembrane</keyword>
<feature type="transmembrane region" description="Helical" evidence="1">
    <location>
        <begin position="54"/>
        <end position="72"/>
    </location>
</feature>
<feature type="transmembrane region" description="Helical" evidence="1">
    <location>
        <begin position="127"/>
        <end position="146"/>
    </location>
</feature>
<keyword evidence="1" id="KW-1133">Transmembrane helix</keyword>
<dbReference type="PANTHER" id="PTHR39430">
    <property type="entry name" value="MEMBRANE-ASSOCIATED PROTEASE-RELATED"/>
    <property type="match status" value="1"/>
</dbReference>
<evidence type="ECO:0000313" key="3">
    <source>
        <dbReference type="EMBL" id="OKH31719.1"/>
    </source>
</evidence>
<dbReference type="Proteomes" id="UP000185860">
    <property type="component" value="Unassembled WGS sequence"/>
</dbReference>
<feature type="domain" description="CAAX prenyl protease 2/Lysostaphin resistance protein A-like" evidence="2">
    <location>
        <begin position="125"/>
        <end position="218"/>
    </location>
</feature>
<gene>
    <name evidence="3" type="ORF">NIES2119_28145</name>
</gene>
<dbReference type="STRING" id="454136.NIES2119_28145"/>
<feature type="transmembrane region" description="Helical" evidence="1">
    <location>
        <begin position="210"/>
        <end position="229"/>
    </location>
</feature>
<dbReference type="InterPro" id="IPR003675">
    <property type="entry name" value="Rce1/LyrA-like_dom"/>
</dbReference>
<evidence type="ECO:0000259" key="2">
    <source>
        <dbReference type="Pfam" id="PF02517"/>
    </source>
</evidence>
<dbReference type="RefSeq" id="WP_073596806.1">
    <property type="nucleotide sequence ID" value="NZ_MRCE01000047.1"/>
</dbReference>
<organism evidence="3 4">
    <name type="scientific">[Phormidium ambiguum] IAM M-71</name>
    <dbReference type="NCBI Taxonomy" id="454136"/>
    <lineage>
        <taxon>Bacteria</taxon>
        <taxon>Bacillati</taxon>
        <taxon>Cyanobacteriota</taxon>
        <taxon>Cyanophyceae</taxon>
        <taxon>Oscillatoriophycideae</taxon>
        <taxon>Aerosakkonematales</taxon>
        <taxon>Aerosakkonemataceae</taxon>
        <taxon>Floridanema</taxon>
    </lineage>
</organism>
<name>A0A1U7I653_9CYAN</name>
<dbReference type="Pfam" id="PF02517">
    <property type="entry name" value="Rce1-like"/>
    <property type="match status" value="1"/>
</dbReference>
<accession>A0A1U7I653</accession>
<evidence type="ECO:0000256" key="1">
    <source>
        <dbReference type="SAM" id="Phobius"/>
    </source>
</evidence>
<comment type="caution">
    <text evidence="3">The sequence shown here is derived from an EMBL/GenBank/DDBJ whole genome shotgun (WGS) entry which is preliminary data.</text>
</comment>